<protein>
    <recommendedName>
        <fullName evidence="4 7">dTDP-glucose 4,6-dehydratase</fullName>
        <ecNumber evidence="4 7">4.2.1.46</ecNumber>
    </recommendedName>
</protein>
<evidence type="ECO:0000256" key="1">
    <source>
        <dbReference type="ARBA" id="ARBA00001539"/>
    </source>
</evidence>
<evidence type="ECO:0000256" key="5">
    <source>
        <dbReference type="ARBA" id="ARBA00023027"/>
    </source>
</evidence>
<proteinExistence type="inferred from homology"/>
<dbReference type="PROSITE" id="PS00061">
    <property type="entry name" value="ADH_SHORT"/>
    <property type="match status" value="1"/>
</dbReference>
<evidence type="ECO:0000256" key="6">
    <source>
        <dbReference type="ARBA" id="ARBA00023239"/>
    </source>
</evidence>
<name>N1MXJ9_9SPHN</name>
<evidence type="ECO:0000256" key="3">
    <source>
        <dbReference type="ARBA" id="ARBA00008178"/>
    </source>
</evidence>
<feature type="domain" description="NAD(P)-binding" evidence="8">
    <location>
        <begin position="4"/>
        <end position="321"/>
    </location>
</feature>
<dbReference type="InterPro" id="IPR016040">
    <property type="entry name" value="NAD(P)-bd_dom"/>
</dbReference>
<dbReference type="OrthoDB" id="9801785at2"/>
<dbReference type="InterPro" id="IPR036291">
    <property type="entry name" value="NAD(P)-bd_dom_sf"/>
</dbReference>
<dbReference type="Gene3D" id="3.40.50.720">
    <property type="entry name" value="NAD(P)-binding Rossmann-like Domain"/>
    <property type="match status" value="1"/>
</dbReference>
<evidence type="ECO:0000259" key="8">
    <source>
        <dbReference type="Pfam" id="PF16363"/>
    </source>
</evidence>
<evidence type="ECO:0000256" key="4">
    <source>
        <dbReference type="ARBA" id="ARBA00011990"/>
    </source>
</evidence>
<sequence length="356" mass="39699">MRVIVTGGAGFIGSAVVRYLVLEKGYDVLTVDALTYAGCEASLKEVEGRNTHQFLHANICDRAAMDAAIAGFRPDRIMHLAAESHVDRSITGAADFIQTNVVGSFTLLEAARAYWNGLEGDAKTAFRFLHVSTDEVYGSLGDEGLFEETTPYDPSSPYSASKAASDHLAKAWQRTYGLPVVVSNCSNNYGPYHFPEKLIPLTILNALEGRKLPVYGKGENIRDWLYVDDHARALDIIIERGTPGETYNVGGRNERRNIDVVLRICAVLDELVPTDTPRTNLIEYVTDRPGHDARYAIDATRLENELGWRAQENFDSGIEKTVRWYLENQWWWQPLRDQYDGQRLGLDSAPATEVPA</sequence>
<dbReference type="Pfam" id="PF16363">
    <property type="entry name" value="GDP_Man_Dehyd"/>
    <property type="match status" value="1"/>
</dbReference>
<reference evidence="10" key="2">
    <citation type="submission" date="2013-04" db="EMBL/GenBank/DDBJ databases">
        <title>Bisphenol A degrading Sphingobium sp. strain BiD32.</title>
        <authorList>
            <person name="Nielsen J.L."/>
            <person name="Zhou N.A."/>
            <person name="Kjeldal H."/>
        </authorList>
    </citation>
    <scope>NUCLEOTIDE SEQUENCE [LARGE SCALE GENOMIC DNA]</scope>
    <source>
        <strain evidence="10">BiD32</strain>
    </source>
</reference>
<dbReference type="PANTHER" id="PTHR43000">
    <property type="entry name" value="DTDP-D-GLUCOSE 4,6-DEHYDRATASE-RELATED"/>
    <property type="match status" value="1"/>
</dbReference>
<gene>
    <name evidence="9" type="ORF">EBBID32_45960</name>
</gene>
<dbReference type="GO" id="GO:0008460">
    <property type="term" value="F:dTDP-glucose 4,6-dehydratase activity"/>
    <property type="evidence" value="ECO:0007669"/>
    <property type="project" value="UniProtKB-EC"/>
</dbReference>
<dbReference type="SUPFAM" id="SSF51735">
    <property type="entry name" value="NAD(P)-binding Rossmann-fold domains"/>
    <property type="match status" value="1"/>
</dbReference>
<comment type="cofactor">
    <cofactor evidence="2 7">
        <name>NAD(+)</name>
        <dbReference type="ChEBI" id="CHEBI:57540"/>
    </cofactor>
</comment>
<keyword evidence="5" id="KW-0520">NAD</keyword>
<dbReference type="CDD" id="cd05246">
    <property type="entry name" value="dTDP_GD_SDR_e"/>
    <property type="match status" value="1"/>
</dbReference>
<comment type="catalytic activity">
    <reaction evidence="1 7">
        <text>dTDP-alpha-D-glucose = dTDP-4-dehydro-6-deoxy-alpha-D-glucose + H2O</text>
        <dbReference type="Rhea" id="RHEA:17221"/>
        <dbReference type="ChEBI" id="CHEBI:15377"/>
        <dbReference type="ChEBI" id="CHEBI:57477"/>
        <dbReference type="ChEBI" id="CHEBI:57649"/>
        <dbReference type="EC" id="4.2.1.46"/>
    </reaction>
</comment>
<dbReference type="EC" id="4.2.1.46" evidence="4 7"/>
<dbReference type="AlphaFoldDB" id="N1MXJ9"/>
<dbReference type="NCBIfam" id="TIGR01181">
    <property type="entry name" value="dTDP_gluc_dehyt"/>
    <property type="match status" value="1"/>
</dbReference>
<evidence type="ECO:0000256" key="2">
    <source>
        <dbReference type="ARBA" id="ARBA00001911"/>
    </source>
</evidence>
<dbReference type="InterPro" id="IPR005888">
    <property type="entry name" value="dTDP_Gluc_deHydtase"/>
</dbReference>
<dbReference type="InterPro" id="IPR020904">
    <property type="entry name" value="Sc_DH/Rdtase_CS"/>
</dbReference>
<accession>N1MXJ9</accession>
<evidence type="ECO:0000313" key="9">
    <source>
        <dbReference type="EMBL" id="CCW20222.1"/>
    </source>
</evidence>
<dbReference type="GO" id="GO:0009225">
    <property type="term" value="P:nucleotide-sugar metabolic process"/>
    <property type="evidence" value="ECO:0007669"/>
    <property type="project" value="InterPro"/>
</dbReference>
<evidence type="ECO:0000313" key="10">
    <source>
        <dbReference type="Proteomes" id="UP000013201"/>
    </source>
</evidence>
<evidence type="ECO:0000256" key="7">
    <source>
        <dbReference type="RuleBase" id="RU004473"/>
    </source>
</evidence>
<dbReference type="Proteomes" id="UP000013201">
    <property type="component" value="Unassembled WGS sequence"/>
</dbReference>
<keyword evidence="10" id="KW-1185">Reference proteome</keyword>
<reference evidence="9 10" key="1">
    <citation type="submission" date="2013-03" db="EMBL/GenBank/DDBJ databases">
        <authorList>
            <person name="Le V."/>
        </authorList>
    </citation>
    <scope>NUCLEOTIDE SEQUENCE [LARGE SCALE GENOMIC DNA]</scope>
    <source>
        <strain evidence="9 10">BiD32</strain>
    </source>
</reference>
<comment type="caution">
    <text evidence="9">The sequence shown here is derived from an EMBL/GenBank/DDBJ whole genome shotgun (WGS) entry which is preliminary data.</text>
</comment>
<keyword evidence="6 7" id="KW-0456">Lyase</keyword>
<comment type="similarity">
    <text evidence="3 7">Belongs to the NAD(P)-dependent epimerase/dehydratase family. dTDP-glucose dehydratase subfamily.</text>
</comment>
<dbReference type="EMBL" id="CAVK010000251">
    <property type="protein sequence ID" value="CCW20222.1"/>
    <property type="molecule type" value="Genomic_DNA"/>
</dbReference>
<dbReference type="RefSeq" id="WP_006967585.1">
    <property type="nucleotide sequence ID" value="NZ_CAVK010000251.1"/>
</dbReference>
<organism evidence="9 10">
    <name type="scientific">Sphingobium indicum BiD32</name>
    <dbReference type="NCBI Taxonomy" id="1301087"/>
    <lineage>
        <taxon>Bacteria</taxon>
        <taxon>Pseudomonadati</taxon>
        <taxon>Pseudomonadota</taxon>
        <taxon>Alphaproteobacteria</taxon>
        <taxon>Sphingomonadales</taxon>
        <taxon>Sphingomonadaceae</taxon>
        <taxon>Sphingobium</taxon>
    </lineage>
</organism>
<dbReference type="Gene3D" id="3.90.25.10">
    <property type="entry name" value="UDP-galactose 4-epimerase, domain 1"/>
    <property type="match status" value="1"/>
</dbReference>